<dbReference type="InterPro" id="IPR043128">
    <property type="entry name" value="Rev_trsase/Diguanyl_cyclase"/>
</dbReference>
<dbReference type="InterPro" id="IPR041577">
    <property type="entry name" value="RT_RNaseH_2"/>
</dbReference>
<dbReference type="Pfam" id="PF17919">
    <property type="entry name" value="RT_RNaseH_2"/>
    <property type="match status" value="1"/>
</dbReference>
<sequence length="230" mass="26278">MDICRNTYAGKKPEDLEIKEDAHVNVQPVEELLTVELVLGDVEKVAKIGSKMKDDVREEIIKCLWKNKDIFVWTPQDLEGIDPGVITHHLNIDPNIKPVKQKKRTSIQRTQNISSKAPLIGKVALSRFISKSTEKSLPFFKILRKARNFEWNEECQRSFEELKIYLARLPSLVKLSPGDTLYLYLSSTYQAIRSVLIQEEEGTQAPIYYVSKVINGGGKSLSPIGRWPWP</sequence>
<dbReference type="AlphaFoldDB" id="A0AAW2WFZ2"/>
<protein>
    <recommendedName>
        <fullName evidence="1">Reverse transcriptase/retrotransposon-derived protein RNase H-like domain-containing protein</fullName>
    </recommendedName>
</protein>
<accession>A0AAW2WFZ2</accession>
<evidence type="ECO:0000313" key="2">
    <source>
        <dbReference type="EMBL" id="KAL0440240.1"/>
    </source>
</evidence>
<gene>
    <name evidence="2" type="ORF">Slati_2507000</name>
</gene>
<feature type="domain" description="Reverse transcriptase/retrotransposon-derived protein RNase H-like" evidence="1">
    <location>
        <begin position="151"/>
        <end position="221"/>
    </location>
</feature>
<dbReference type="SUPFAM" id="SSF56672">
    <property type="entry name" value="DNA/RNA polymerases"/>
    <property type="match status" value="1"/>
</dbReference>
<reference evidence="2" key="1">
    <citation type="submission" date="2020-06" db="EMBL/GenBank/DDBJ databases">
        <authorList>
            <person name="Li T."/>
            <person name="Hu X."/>
            <person name="Zhang T."/>
            <person name="Song X."/>
            <person name="Zhang H."/>
            <person name="Dai N."/>
            <person name="Sheng W."/>
            <person name="Hou X."/>
            <person name="Wei L."/>
        </authorList>
    </citation>
    <scope>NUCLEOTIDE SEQUENCE</scope>
    <source>
        <strain evidence="2">KEN1</strain>
        <tissue evidence="2">Leaf</tissue>
    </source>
</reference>
<dbReference type="PANTHER" id="PTHR48475:SF2">
    <property type="entry name" value="RIBONUCLEASE H"/>
    <property type="match status" value="1"/>
</dbReference>
<dbReference type="Gene3D" id="3.30.70.270">
    <property type="match status" value="1"/>
</dbReference>
<comment type="caution">
    <text evidence="2">The sequence shown here is derived from an EMBL/GenBank/DDBJ whole genome shotgun (WGS) entry which is preliminary data.</text>
</comment>
<proteinExistence type="predicted"/>
<evidence type="ECO:0000259" key="1">
    <source>
        <dbReference type="Pfam" id="PF17919"/>
    </source>
</evidence>
<dbReference type="PANTHER" id="PTHR48475">
    <property type="entry name" value="RIBONUCLEASE H"/>
    <property type="match status" value="1"/>
</dbReference>
<reference evidence="2" key="2">
    <citation type="journal article" date="2024" name="Plant">
        <title>Genomic evolution and insights into agronomic trait innovations of Sesamum species.</title>
        <authorList>
            <person name="Miao H."/>
            <person name="Wang L."/>
            <person name="Qu L."/>
            <person name="Liu H."/>
            <person name="Sun Y."/>
            <person name="Le M."/>
            <person name="Wang Q."/>
            <person name="Wei S."/>
            <person name="Zheng Y."/>
            <person name="Lin W."/>
            <person name="Duan Y."/>
            <person name="Cao H."/>
            <person name="Xiong S."/>
            <person name="Wang X."/>
            <person name="Wei L."/>
            <person name="Li C."/>
            <person name="Ma Q."/>
            <person name="Ju M."/>
            <person name="Zhao R."/>
            <person name="Li G."/>
            <person name="Mu C."/>
            <person name="Tian Q."/>
            <person name="Mei H."/>
            <person name="Zhang T."/>
            <person name="Gao T."/>
            <person name="Zhang H."/>
        </authorList>
    </citation>
    <scope>NUCLEOTIDE SEQUENCE</scope>
    <source>
        <strain evidence="2">KEN1</strain>
    </source>
</reference>
<dbReference type="EMBL" id="JACGWN010000008">
    <property type="protein sequence ID" value="KAL0440240.1"/>
    <property type="molecule type" value="Genomic_DNA"/>
</dbReference>
<name>A0AAW2WFZ2_9LAMI</name>
<organism evidence="2">
    <name type="scientific">Sesamum latifolium</name>
    <dbReference type="NCBI Taxonomy" id="2727402"/>
    <lineage>
        <taxon>Eukaryota</taxon>
        <taxon>Viridiplantae</taxon>
        <taxon>Streptophyta</taxon>
        <taxon>Embryophyta</taxon>
        <taxon>Tracheophyta</taxon>
        <taxon>Spermatophyta</taxon>
        <taxon>Magnoliopsida</taxon>
        <taxon>eudicotyledons</taxon>
        <taxon>Gunneridae</taxon>
        <taxon>Pentapetalae</taxon>
        <taxon>asterids</taxon>
        <taxon>lamiids</taxon>
        <taxon>Lamiales</taxon>
        <taxon>Pedaliaceae</taxon>
        <taxon>Sesamum</taxon>
    </lineage>
</organism>
<dbReference type="InterPro" id="IPR043502">
    <property type="entry name" value="DNA/RNA_pol_sf"/>
</dbReference>